<keyword evidence="4" id="KW-1185">Reference proteome</keyword>
<sequence>MLVAVSVLLMYVETSFQLLVVLTSHSLPVYRVPVALITLTLTLAAFTITTVTSVALTLRLQDFRKNLRSTLLFASSHACGAGLLWRAFRLELIFSAQDLKHLNALRLVHVCLQSSVYVTLYARLFTVGSKINAIQTASLIVSTLSSAIALTSFSLGKQLSACACEDGHSSDKLSSIRRCVYLLLGFVGTTLVYGVRLVSIALMASRQGLWVFLPLLFHFSVMFIVYSCRHSQEWKSGHKPLWMQAILYAGLAWLSVLDLGHDKTPSVTCKNVSLSSLFLVENIVMLSIWLLDSSLASAGKLFIFVGIITVFIVGLIAKFAVYASLAEMRSESSDSESVSYCNMNTTTSSLAGCDTRDGRNPRSWKHQSLESCEDLISIIQAAAVRGGSKSKTSREIEKSLNSKYASLKTRQSYDETSFHCEASQGSQTVTLAGSYCSQSQCEAQSPYPNVTNPTSYDGEIELKPRHRIATLDSHCLRGWERSLLQKQIYRTSLLEQNTCKGRNIQEVLLDPREMRSNQMDTPQQAIPLFPHSVPQTAAYKPNNRNLNRQKDGMRARRLPQPDTGQSSEPNLQRKRFQKSHGHQRTRSTNFEVFAVNMSSSNSFPDDIAFSDLTQSSLPETETETGVSRQDSGSSRSSRSSSLTITTTSSSSTTTVYTHRPRRLDIRLAVNSRSIPTSERILHWLSDTEGGQLRHSSLTISHLRSTSSKSSATC</sequence>
<evidence type="ECO:0000313" key="3">
    <source>
        <dbReference type="EMBL" id="GFR68430.1"/>
    </source>
</evidence>
<evidence type="ECO:0000256" key="1">
    <source>
        <dbReference type="SAM" id="MobiDB-lite"/>
    </source>
</evidence>
<feature type="transmembrane region" description="Helical" evidence="2">
    <location>
        <begin position="30"/>
        <end position="58"/>
    </location>
</feature>
<dbReference type="EMBL" id="BMAT01000557">
    <property type="protein sequence ID" value="GFR68430.1"/>
    <property type="molecule type" value="Genomic_DNA"/>
</dbReference>
<dbReference type="PANTHER" id="PTHR16024:SF28">
    <property type="entry name" value="XK-RELATED PROTEIN"/>
    <property type="match status" value="1"/>
</dbReference>
<feature type="transmembrane region" description="Helical" evidence="2">
    <location>
        <begin position="240"/>
        <end position="260"/>
    </location>
</feature>
<comment type="caution">
    <text evidence="3">The sequence shown here is derived from an EMBL/GenBank/DDBJ whole genome shotgun (WGS) entry which is preliminary data.</text>
</comment>
<dbReference type="PANTHER" id="PTHR16024">
    <property type="entry name" value="XK-RELATED PROTEIN"/>
    <property type="match status" value="1"/>
</dbReference>
<dbReference type="GO" id="GO:0016020">
    <property type="term" value="C:membrane"/>
    <property type="evidence" value="ECO:0007669"/>
    <property type="project" value="TreeGrafter"/>
</dbReference>
<feature type="transmembrane region" description="Helical" evidence="2">
    <location>
        <begin position="209"/>
        <end position="228"/>
    </location>
</feature>
<feature type="transmembrane region" description="Helical" evidence="2">
    <location>
        <begin position="272"/>
        <end position="291"/>
    </location>
</feature>
<gene>
    <name evidence="3" type="ORF">ElyMa_000278200</name>
</gene>
<proteinExistence type="predicted"/>
<feature type="compositionally biased region" description="Basic residues" evidence="1">
    <location>
        <begin position="572"/>
        <end position="585"/>
    </location>
</feature>
<protein>
    <submittedName>
        <fullName evidence="3">XK-related protein</fullName>
    </submittedName>
</protein>
<feature type="region of interest" description="Disordered" evidence="1">
    <location>
        <begin position="534"/>
        <end position="587"/>
    </location>
</feature>
<dbReference type="InterPro" id="IPR050895">
    <property type="entry name" value="XK-related_scramblase"/>
</dbReference>
<keyword evidence="2" id="KW-0472">Membrane</keyword>
<name>A0AAV4F603_9GAST</name>
<keyword evidence="2" id="KW-1133">Transmembrane helix</keyword>
<keyword evidence="2" id="KW-0812">Transmembrane</keyword>
<feature type="compositionally biased region" description="Polar residues" evidence="1">
    <location>
        <begin position="615"/>
        <end position="626"/>
    </location>
</feature>
<evidence type="ECO:0000313" key="4">
    <source>
        <dbReference type="Proteomes" id="UP000762676"/>
    </source>
</evidence>
<organism evidence="3 4">
    <name type="scientific">Elysia marginata</name>
    <dbReference type="NCBI Taxonomy" id="1093978"/>
    <lineage>
        <taxon>Eukaryota</taxon>
        <taxon>Metazoa</taxon>
        <taxon>Spiralia</taxon>
        <taxon>Lophotrochozoa</taxon>
        <taxon>Mollusca</taxon>
        <taxon>Gastropoda</taxon>
        <taxon>Heterobranchia</taxon>
        <taxon>Euthyneura</taxon>
        <taxon>Panpulmonata</taxon>
        <taxon>Sacoglossa</taxon>
        <taxon>Placobranchoidea</taxon>
        <taxon>Plakobranchidae</taxon>
        <taxon>Elysia</taxon>
    </lineage>
</organism>
<feature type="region of interest" description="Disordered" evidence="1">
    <location>
        <begin position="615"/>
        <end position="657"/>
    </location>
</feature>
<dbReference type="Proteomes" id="UP000762676">
    <property type="component" value="Unassembled WGS sequence"/>
</dbReference>
<accession>A0AAV4F603</accession>
<feature type="transmembrane region" description="Helical" evidence="2">
    <location>
        <begin position="179"/>
        <end position="203"/>
    </location>
</feature>
<feature type="compositionally biased region" description="Low complexity" evidence="1">
    <location>
        <begin position="627"/>
        <end position="654"/>
    </location>
</feature>
<evidence type="ECO:0000256" key="2">
    <source>
        <dbReference type="SAM" id="Phobius"/>
    </source>
</evidence>
<reference evidence="3 4" key="1">
    <citation type="journal article" date="2021" name="Elife">
        <title>Chloroplast acquisition without the gene transfer in kleptoplastic sea slugs, Plakobranchus ocellatus.</title>
        <authorList>
            <person name="Maeda T."/>
            <person name="Takahashi S."/>
            <person name="Yoshida T."/>
            <person name="Shimamura S."/>
            <person name="Takaki Y."/>
            <person name="Nagai Y."/>
            <person name="Toyoda A."/>
            <person name="Suzuki Y."/>
            <person name="Arimoto A."/>
            <person name="Ishii H."/>
            <person name="Satoh N."/>
            <person name="Nishiyama T."/>
            <person name="Hasebe M."/>
            <person name="Maruyama T."/>
            <person name="Minagawa J."/>
            <person name="Obokata J."/>
            <person name="Shigenobu S."/>
        </authorList>
    </citation>
    <scope>NUCLEOTIDE SEQUENCE [LARGE SCALE GENOMIC DNA]</scope>
</reference>
<feature type="transmembrane region" description="Helical" evidence="2">
    <location>
        <begin position="303"/>
        <end position="325"/>
    </location>
</feature>
<dbReference type="AlphaFoldDB" id="A0AAV4F603"/>